<accession>A0A2L0VDP1</accession>
<dbReference type="SUPFAM" id="SSF50405">
    <property type="entry name" value="Actin-crosslinking proteins"/>
    <property type="match status" value="1"/>
</dbReference>
<feature type="chain" id="PRO_5014921182" evidence="1">
    <location>
        <begin position="28"/>
        <end position="165"/>
    </location>
</feature>
<evidence type="ECO:0000313" key="2">
    <source>
        <dbReference type="EMBL" id="AVA09716.1"/>
    </source>
</evidence>
<dbReference type="CDD" id="cd00257">
    <property type="entry name" value="beta-trefoil_FSCN-like"/>
    <property type="match status" value="1"/>
</dbReference>
<protein>
    <submittedName>
        <fullName evidence="2">Putative effector protein</fullName>
    </submittedName>
</protein>
<proteinExistence type="predicted"/>
<reference evidence="2" key="1">
    <citation type="journal article" date="2018" name="Front. Plant Sci.">
        <title>Large-Scale Identification and Characterization of Heterodera avenae Putative Effectors Suppressing or Inducing Cell Death in Nicotiana benthamiana.</title>
        <authorList>
            <person name="Chen C."/>
            <person name="Chen Y."/>
            <person name="Jian H."/>
            <person name="Yang D."/>
            <person name="Dai Y."/>
            <person name="Pan L."/>
            <person name="Shi F."/>
            <person name="Yang S."/>
            <person name="Liu Q."/>
        </authorList>
    </citation>
    <scope>NUCLEOTIDE SEQUENCE</scope>
    <source>
        <strain evidence="2">Isotig18925</strain>
    </source>
</reference>
<dbReference type="Gene3D" id="2.80.10.50">
    <property type="match status" value="1"/>
</dbReference>
<dbReference type="AlphaFoldDB" id="A0A2L0VDP1"/>
<organism evidence="2">
    <name type="scientific">Heterodera avenae</name>
    <name type="common">Cereal cyst nematode worm</name>
    <dbReference type="NCBI Taxonomy" id="34510"/>
    <lineage>
        <taxon>Eukaryota</taxon>
        <taxon>Metazoa</taxon>
        <taxon>Ecdysozoa</taxon>
        <taxon>Nematoda</taxon>
        <taxon>Chromadorea</taxon>
        <taxon>Rhabditida</taxon>
        <taxon>Tylenchina</taxon>
        <taxon>Tylenchomorpha</taxon>
        <taxon>Tylenchoidea</taxon>
        <taxon>Heteroderidae</taxon>
        <taxon>Heteroderinae</taxon>
        <taxon>Heterodera</taxon>
    </lineage>
</organism>
<evidence type="ECO:0000256" key="1">
    <source>
        <dbReference type="SAM" id="SignalP"/>
    </source>
</evidence>
<keyword evidence="1" id="KW-0732">Signal</keyword>
<dbReference type="EMBL" id="MG525251">
    <property type="protein sequence ID" value="AVA09716.1"/>
    <property type="molecule type" value="Genomic_DNA"/>
</dbReference>
<sequence length="165" mass="18568">MLCANLMRLSLLASAGLYLLLISGTEAQINPDKPMYFRSDSNSLIVAAMNSGADPLAARGTFAGEWEKFQLIKNSDGTISFLSLFNRKYVCADIDRGDRLIANKDWNQVWERFYQVDNADGTISLRANVNNKYVSADQHLPNATLVANRGSIGPWEKFRFYNYEN</sequence>
<dbReference type="InterPro" id="IPR008999">
    <property type="entry name" value="Actin-crosslinking"/>
</dbReference>
<feature type="signal peptide" evidence="1">
    <location>
        <begin position="1"/>
        <end position="27"/>
    </location>
</feature>
<name>A0A2L0VDP1_HETAV</name>